<dbReference type="FunFam" id="3.30.565.10:FF:000003">
    <property type="entry name" value="DNA mismatch repair endonuclease MutL"/>
    <property type="match status" value="1"/>
</dbReference>
<dbReference type="Pfam" id="PF01119">
    <property type="entry name" value="DNA_mis_repair"/>
    <property type="match status" value="1"/>
</dbReference>
<feature type="domain" description="DNA mismatch repair protein S5" evidence="8">
    <location>
        <begin position="212"/>
        <end position="330"/>
    </location>
</feature>
<dbReference type="Gene3D" id="3.30.565.10">
    <property type="entry name" value="Histidine kinase-like ATPase, C-terminal domain"/>
    <property type="match status" value="1"/>
</dbReference>
<keyword evidence="9" id="KW-0255">Endonuclease</keyword>
<sequence>MAIKILSPQLANQIAAGEVVERPASVVKELVENSLDAGANKIQVDIENGGATLIRIRDNGSGIPKEELSLALARHATSKIADLEDLESILSLGFRGEALASISSVSRLTLTSRTAEQKEAWQVYAQGRDMETTIKPASHPVGSTVEVANLFFNTPARRKFLRTDKTEFAHIDEVIRRIALAKFNIAFTLTHNGKVIRQYRPASELSQQLKRVAAICGEEFVKNALRIDWKHNDLHLSGWIATPNFSRAQNDLSYCYINGRMVRDKVITHAIRQAYAEHLPSENYPAFVLFIDLNPHEVDVNVHPTKHEVRFHQQRLIHDFIYEGISHALESQLTIPLAYPKESAVENPQENEMREPIPTCQKGWNHKPNRAAAGQNMFAPNASMEKSAQNPPHFSAHTVPSSNQGYRDYWENYRAEQPSKTEQKLYGELLGTPKHSEKTAISTQAEIIEPTDMSENPSYLRALSLIENCALLLQQNQRYFLLSLEKLQHLQWKLALQQSQIEQQSLLIPIVFRLTENQFSEWEKKAENFAQVGFEFIANKTQLRLTLNRVPMILRTQNLQKCVMGLLNDTENSTPFLTALCSQLESKTFNVFADAVKLLSDLELLLNNTNRDEFNQLLKPINWQPLLDEL</sequence>
<evidence type="ECO:0000256" key="4">
    <source>
        <dbReference type="ARBA" id="ARBA00023204"/>
    </source>
</evidence>
<comment type="caution">
    <text evidence="9">The sequence shown here is derived from an EMBL/GenBank/DDBJ whole genome shotgun (WGS) entry which is preliminary data.</text>
</comment>
<evidence type="ECO:0000256" key="5">
    <source>
        <dbReference type="ARBA" id="ARBA00056874"/>
    </source>
</evidence>
<comment type="function">
    <text evidence="5 6">This protein is involved in the repair of mismatches in DNA. It is required for dam-dependent methyl-directed DNA mismatch repair. May act as a 'molecular matchmaker', a protein that promotes the formation of a stable complex between two or more DNA-binding proteins in an ATP-dependent manner without itself being part of a final effector complex.</text>
</comment>
<evidence type="ECO:0000313" key="10">
    <source>
        <dbReference type="Proteomes" id="UP001206350"/>
    </source>
</evidence>
<dbReference type="InterPro" id="IPR020568">
    <property type="entry name" value="Ribosomal_Su5_D2-typ_SF"/>
</dbReference>
<dbReference type="SMART" id="SM01340">
    <property type="entry name" value="DNA_mis_repair"/>
    <property type="match status" value="1"/>
</dbReference>
<evidence type="ECO:0000259" key="7">
    <source>
        <dbReference type="SMART" id="SM00853"/>
    </source>
</evidence>
<dbReference type="PROSITE" id="PS00058">
    <property type="entry name" value="DNA_MISMATCH_REPAIR_1"/>
    <property type="match status" value="1"/>
</dbReference>
<dbReference type="GO" id="GO:0005524">
    <property type="term" value="F:ATP binding"/>
    <property type="evidence" value="ECO:0007669"/>
    <property type="project" value="InterPro"/>
</dbReference>
<dbReference type="GO" id="GO:0030983">
    <property type="term" value="F:mismatched DNA binding"/>
    <property type="evidence" value="ECO:0007669"/>
    <property type="project" value="InterPro"/>
</dbReference>
<reference evidence="9 10" key="1">
    <citation type="journal article" date="2022" name="Microbiol. Spectr.">
        <title>Microbiota of the Pregnant Mouse: Characterization of the Bacterial Communities in the Oral Cavity, Lung, Intestine, and Vagina through Culture and DNA Sequencing.</title>
        <authorList>
            <person name="Greenberg J.M."/>
            <person name="Romero R."/>
            <person name="Winters A.D."/>
            <person name="Galaz J."/>
            <person name="Garcia-Flores V."/>
            <person name="Arenas-Hernandez M."/>
            <person name="Panzer J."/>
            <person name="Shaffer Z."/>
            <person name="Kracht D.J."/>
            <person name="Gomez-Lopez N."/>
            <person name="Theis K.R."/>
        </authorList>
    </citation>
    <scope>NUCLEOTIDE SEQUENCE [LARGE SCALE GENOMIC DNA]</scope>
    <source>
        <strain evidence="9 10">MAC-C1-H1</strain>
    </source>
</reference>
<dbReference type="SUPFAM" id="SSF118116">
    <property type="entry name" value="DNA mismatch repair protein MutL"/>
    <property type="match status" value="1"/>
</dbReference>
<evidence type="ECO:0000256" key="3">
    <source>
        <dbReference type="ARBA" id="ARBA00022763"/>
    </source>
</evidence>
<evidence type="ECO:0000259" key="8">
    <source>
        <dbReference type="SMART" id="SM01340"/>
    </source>
</evidence>
<dbReference type="SMART" id="SM00853">
    <property type="entry name" value="MutL_C"/>
    <property type="match status" value="1"/>
</dbReference>
<dbReference type="InterPro" id="IPR002099">
    <property type="entry name" value="MutL/Mlh/PMS"/>
</dbReference>
<keyword evidence="4 6" id="KW-0234">DNA repair</keyword>
<dbReference type="InterPro" id="IPR037198">
    <property type="entry name" value="MutL_C_sf"/>
</dbReference>
<dbReference type="SUPFAM" id="SSF55874">
    <property type="entry name" value="ATPase domain of HSP90 chaperone/DNA topoisomerase II/histidine kinase"/>
    <property type="match status" value="1"/>
</dbReference>
<dbReference type="FunFam" id="3.30.230.10:FF:000013">
    <property type="entry name" value="DNA mismatch repair endonuclease MutL"/>
    <property type="match status" value="1"/>
</dbReference>
<dbReference type="GO" id="GO:0006298">
    <property type="term" value="P:mismatch repair"/>
    <property type="evidence" value="ECO:0007669"/>
    <property type="project" value="UniProtKB-UniRule"/>
</dbReference>
<keyword evidence="10" id="KW-1185">Reference proteome</keyword>
<dbReference type="Pfam" id="PF08676">
    <property type="entry name" value="MutL_C"/>
    <property type="match status" value="1"/>
</dbReference>
<dbReference type="GO" id="GO:0032300">
    <property type="term" value="C:mismatch repair complex"/>
    <property type="evidence" value="ECO:0007669"/>
    <property type="project" value="InterPro"/>
</dbReference>
<dbReference type="NCBIfam" id="NF000948">
    <property type="entry name" value="PRK00095.1-1"/>
    <property type="match status" value="1"/>
</dbReference>
<dbReference type="InterPro" id="IPR014721">
    <property type="entry name" value="Ribsml_uS5_D2-typ_fold_subgr"/>
</dbReference>
<dbReference type="InterPro" id="IPR036890">
    <property type="entry name" value="HATPase_C_sf"/>
</dbReference>
<dbReference type="Pfam" id="PF13589">
    <property type="entry name" value="HATPase_c_3"/>
    <property type="match status" value="1"/>
</dbReference>
<dbReference type="Gene3D" id="3.30.1540.20">
    <property type="entry name" value="MutL, C-terminal domain, dimerisation subdomain"/>
    <property type="match status" value="1"/>
</dbReference>
<accession>A0AAW5LDF1</accession>
<keyword evidence="3 6" id="KW-0227">DNA damage</keyword>
<evidence type="ECO:0000256" key="6">
    <source>
        <dbReference type="HAMAP-Rule" id="MF_00149"/>
    </source>
</evidence>
<keyword evidence="9" id="KW-0540">Nuclease</keyword>
<dbReference type="Gene3D" id="3.30.1370.100">
    <property type="entry name" value="MutL, C-terminal domain, regulatory subdomain"/>
    <property type="match status" value="1"/>
</dbReference>
<dbReference type="InterPro" id="IPR014762">
    <property type="entry name" value="DNA_mismatch_repair_CS"/>
</dbReference>
<dbReference type="HAMAP" id="MF_00149">
    <property type="entry name" value="DNA_mis_repair"/>
    <property type="match status" value="1"/>
</dbReference>
<dbReference type="Gene3D" id="3.30.230.10">
    <property type="match status" value="1"/>
</dbReference>
<organism evidence="9 10">
    <name type="scientific">Rodentibacter pneumotropicus</name>
    <dbReference type="NCBI Taxonomy" id="758"/>
    <lineage>
        <taxon>Bacteria</taxon>
        <taxon>Pseudomonadati</taxon>
        <taxon>Pseudomonadota</taxon>
        <taxon>Gammaproteobacteria</taxon>
        <taxon>Pasteurellales</taxon>
        <taxon>Pasteurellaceae</taxon>
        <taxon>Rodentibacter</taxon>
    </lineage>
</organism>
<comment type="similarity">
    <text evidence="1 6">Belongs to the DNA mismatch repair MutL/HexB family.</text>
</comment>
<proteinExistence type="inferred from homology"/>
<feature type="domain" description="MutL C-terminal dimerisation" evidence="7">
    <location>
        <begin position="462"/>
        <end position="596"/>
    </location>
</feature>
<dbReference type="PANTHER" id="PTHR10073">
    <property type="entry name" value="DNA MISMATCH REPAIR PROTEIN MLH, PMS, MUTL"/>
    <property type="match status" value="1"/>
</dbReference>
<dbReference type="RefSeq" id="WP_077665711.1">
    <property type="nucleotide sequence ID" value="NZ_JALJCU010000015.1"/>
</dbReference>
<dbReference type="SUPFAM" id="SSF54211">
    <property type="entry name" value="Ribosomal protein S5 domain 2-like"/>
    <property type="match status" value="1"/>
</dbReference>
<dbReference type="InterPro" id="IPR020667">
    <property type="entry name" value="DNA_mismatch_repair_MutL"/>
</dbReference>
<dbReference type="InterPro" id="IPR042120">
    <property type="entry name" value="MutL_C_dimsub"/>
</dbReference>
<dbReference type="GO" id="GO:0004519">
    <property type="term" value="F:endonuclease activity"/>
    <property type="evidence" value="ECO:0007669"/>
    <property type="project" value="UniProtKB-KW"/>
</dbReference>
<dbReference type="CDD" id="cd16926">
    <property type="entry name" value="HATPase_MutL-MLH-PMS-like"/>
    <property type="match status" value="1"/>
</dbReference>
<dbReference type="PANTHER" id="PTHR10073:SF12">
    <property type="entry name" value="DNA MISMATCH REPAIR PROTEIN MLH1"/>
    <property type="match status" value="1"/>
</dbReference>
<dbReference type="InterPro" id="IPR042121">
    <property type="entry name" value="MutL_C_regsub"/>
</dbReference>
<protein>
    <recommendedName>
        <fullName evidence="2 6">DNA mismatch repair protein MutL</fullName>
    </recommendedName>
</protein>
<evidence type="ECO:0000256" key="2">
    <source>
        <dbReference type="ARBA" id="ARBA00021975"/>
    </source>
</evidence>
<dbReference type="InterPro" id="IPR013507">
    <property type="entry name" value="DNA_mismatch_S5_2-like"/>
</dbReference>
<keyword evidence="9" id="KW-0378">Hydrolase</keyword>
<dbReference type="EMBL" id="JALJCU010000015">
    <property type="protein sequence ID" value="MCQ9121431.1"/>
    <property type="molecule type" value="Genomic_DNA"/>
</dbReference>
<dbReference type="CDD" id="cd03482">
    <property type="entry name" value="MutL_Trans_MutL"/>
    <property type="match status" value="1"/>
</dbReference>
<evidence type="ECO:0000256" key="1">
    <source>
        <dbReference type="ARBA" id="ARBA00006082"/>
    </source>
</evidence>
<dbReference type="GO" id="GO:0140664">
    <property type="term" value="F:ATP-dependent DNA damage sensor activity"/>
    <property type="evidence" value="ECO:0007669"/>
    <property type="project" value="InterPro"/>
</dbReference>
<dbReference type="InterPro" id="IPR014790">
    <property type="entry name" value="MutL_C"/>
</dbReference>
<dbReference type="GO" id="GO:0016887">
    <property type="term" value="F:ATP hydrolysis activity"/>
    <property type="evidence" value="ECO:0007669"/>
    <property type="project" value="InterPro"/>
</dbReference>
<dbReference type="NCBIfam" id="TIGR00585">
    <property type="entry name" value="mutl"/>
    <property type="match status" value="1"/>
</dbReference>
<dbReference type="InterPro" id="IPR038973">
    <property type="entry name" value="MutL/Mlh/Pms-like"/>
</dbReference>
<dbReference type="AlphaFoldDB" id="A0AAW5LDF1"/>
<gene>
    <name evidence="6 9" type="primary">mutL</name>
    <name evidence="9" type="ORF">MUU45_000951</name>
</gene>
<evidence type="ECO:0000313" key="9">
    <source>
        <dbReference type="EMBL" id="MCQ9121431.1"/>
    </source>
</evidence>
<name>A0AAW5LDF1_9PAST</name>
<dbReference type="Proteomes" id="UP001206350">
    <property type="component" value="Unassembled WGS sequence"/>
</dbReference>